<keyword evidence="4" id="KW-1185">Reference proteome</keyword>
<reference evidence="4" key="1">
    <citation type="journal article" date="2023" name="Int. J. Syst. Evol. Microbiol.">
        <title>Claveliimonas bilis gen. nov., sp. nov., deoxycholic acid-producing bacteria isolated from human faeces, and reclassification of Sellimonas monacensis Zenner et al. 2021 as Claveliimonas monacensis comb. nov.</title>
        <authorList>
            <person name="Hisatomi A."/>
            <person name="Kastawa N.W.E.P.G."/>
            <person name="Song I."/>
            <person name="Ohkuma M."/>
            <person name="Fukiya S."/>
            <person name="Sakamoto M."/>
        </authorList>
    </citation>
    <scope>NUCLEOTIDE SEQUENCE [LARGE SCALE GENOMIC DNA]</scope>
    <source>
        <strain evidence="4">12BBH14</strain>
    </source>
</reference>
<dbReference type="SUPFAM" id="SSF51161">
    <property type="entry name" value="Trimeric LpxA-like enzymes"/>
    <property type="match status" value="1"/>
</dbReference>
<name>A0ABN6YVJ1_9FIRM</name>
<dbReference type="InterPro" id="IPR001451">
    <property type="entry name" value="Hexapep"/>
</dbReference>
<sequence>MLINSKFYFPTEYGQGVTLTGEDTDICYASAKDCVLEAPVRFCSGVKIDAEKIGAFSFFNQNSSLRFIESIGRFALFASEVIMGGAVHPVESISTHLLFQNMDNSWNRNFHSLCSQEGFLEEIVRYQKEHELKGKTRIVIGNDVWIGNRAVILRGVTIGDGAVVGAGAVVTRDVEPYTIVGGVPARTIRKRFSDKVIEKLEQVKWWDYGPDIMAGIDLNQPEEAVKYLEERVENGFARYAGEKFAFHPGSRTITRRENKEEVLLYKI</sequence>
<keyword evidence="1" id="KW-0808">Transferase</keyword>
<dbReference type="PANTHER" id="PTHR43300:SF11">
    <property type="entry name" value="ACETYLTRANSFERASE RV3034C-RELATED"/>
    <property type="match status" value="1"/>
</dbReference>
<dbReference type="PANTHER" id="PTHR43300">
    <property type="entry name" value="ACETYLTRANSFERASE"/>
    <property type="match status" value="1"/>
</dbReference>
<dbReference type="CDD" id="cd03349">
    <property type="entry name" value="LbH_XAT"/>
    <property type="match status" value="1"/>
</dbReference>
<dbReference type="InterPro" id="IPR018357">
    <property type="entry name" value="Hexapep_transf_CS"/>
</dbReference>
<evidence type="ECO:0000256" key="2">
    <source>
        <dbReference type="ARBA" id="ARBA00022737"/>
    </source>
</evidence>
<protein>
    <submittedName>
        <fullName evidence="3">Acetyltransferase</fullName>
    </submittedName>
</protein>
<accession>A0ABN6YVJ1</accession>
<organism evidence="3 4">
    <name type="scientific">Claveliimonas bilis</name>
    <dbReference type="NCBI Taxonomy" id="3028070"/>
    <lineage>
        <taxon>Bacteria</taxon>
        <taxon>Bacillati</taxon>
        <taxon>Bacillota</taxon>
        <taxon>Clostridia</taxon>
        <taxon>Lachnospirales</taxon>
        <taxon>Lachnospiraceae</taxon>
        <taxon>Claveliimonas</taxon>
    </lineage>
</organism>
<dbReference type="Proteomes" id="UP001305815">
    <property type="component" value="Chromosome"/>
</dbReference>
<dbReference type="InterPro" id="IPR050179">
    <property type="entry name" value="Trans_hexapeptide_repeat"/>
</dbReference>
<keyword evidence="2" id="KW-0677">Repeat</keyword>
<dbReference type="Gene3D" id="2.160.10.10">
    <property type="entry name" value="Hexapeptide repeat proteins"/>
    <property type="match status" value="1"/>
</dbReference>
<dbReference type="RefSeq" id="WP_230106607.1">
    <property type="nucleotide sequence ID" value="NZ_AP024845.1"/>
</dbReference>
<gene>
    <name evidence="3" type="ORF">Lac1_11930</name>
</gene>
<evidence type="ECO:0000313" key="3">
    <source>
        <dbReference type="EMBL" id="BDZ77010.1"/>
    </source>
</evidence>
<evidence type="ECO:0000313" key="4">
    <source>
        <dbReference type="Proteomes" id="UP001305815"/>
    </source>
</evidence>
<dbReference type="Pfam" id="PF00132">
    <property type="entry name" value="Hexapep"/>
    <property type="match status" value="1"/>
</dbReference>
<dbReference type="EMBL" id="AP027742">
    <property type="protein sequence ID" value="BDZ77010.1"/>
    <property type="molecule type" value="Genomic_DNA"/>
</dbReference>
<dbReference type="PROSITE" id="PS00101">
    <property type="entry name" value="HEXAPEP_TRANSFERASES"/>
    <property type="match status" value="1"/>
</dbReference>
<proteinExistence type="predicted"/>
<dbReference type="InterPro" id="IPR011004">
    <property type="entry name" value="Trimer_LpxA-like_sf"/>
</dbReference>
<evidence type="ECO:0000256" key="1">
    <source>
        <dbReference type="ARBA" id="ARBA00022679"/>
    </source>
</evidence>